<protein>
    <submittedName>
        <fullName evidence="2">Alpha-1,3-mannosyl-glycoprotein 4-beta-N-acetylglucosaminyltransferase B-like protein</fullName>
    </submittedName>
</protein>
<dbReference type="Pfam" id="PF23524">
    <property type="entry name" value="MGAT4A_C"/>
    <property type="match status" value="1"/>
</dbReference>
<evidence type="ECO:0000313" key="2">
    <source>
        <dbReference type="EMBL" id="GLD72213.1"/>
    </source>
</evidence>
<gene>
    <name evidence="2" type="ORF">AKAME5_002353700</name>
</gene>
<proteinExistence type="predicted"/>
<feature type="domain" description="MGAT4 A/B/C C-terminal" evidence="1">
    <location>
        <begin position="10"/>
        <end position="63"/>
    </location>
</feature>
<keyword evidence="3" id="KW-1185">Reference proteome</keyword>
<dbReference type="EMBL" id="BRZM01000913">
    <property type="protein sequence ID" value="GLD72213.1"/>
    <property type="molecule type" value="Genomic_DNA"/>
</dbReference>
<feature type="non-terminal residue" evidence="2">
    <location>
        <position position="1"/>
    </location>
</feature>
<comment type="caution">
    <text evidence="2">The sequence shown here is derived from an EMBL/GenBank/DDBJ whole genome shotgun (WGS) entry which is preliminary data.</text>
</comment>
<sequence length="68" mass="7326">ASTRDKQVTGLSSHHKESDKGFIIIGAFENGVAEGEIEEALQPISALRLVVHSDADVWALLSEVLIKV</sequence>
<dbReference type="AlphaFoldDB" id="A0AAD3RK92"/>
<reference evidence="2" key="1">
    <citation type="submission" date="2022-08" db="EMBL/GenBank/DDBJ databases">
        <title>Genome sequencing of akame (Lates japonicus).</title>
        <authorList>
            <person name="Hashiguchi Y."/>
            <person name="Takahashi H."/>
        </authorList>
    </citation>
    <scope>NUCLEOTIDE SEQUENCE</scope>
    <source>
        <strain evidence="2">Kochi</strain>
    </source>
</reference>
<dbReference type="Proteomes" id="UP001279410">
    <property type="component" value="Unassembled WGS sequence"/>
</dbReference>
<organism evidence="2 3">
    <name type="scientific">Lates japonicus</name>
    <name type="common">Japanese lates</name>
    <dbReference type="NCBI Taxonomy" id="270547"/>
    <lineage>
        <taxon>Eukaryota</taxon>
        <taxon>Metazoa</taxon>
        <taxon>Chordata</taxon>
        <taxon>Craniata</taxon>
        <taxon>Vertebrata</taxon>
        <taxon>Euteleostomi</taxon>
        <taxon>Actinopterygii</taxon>
        <taxon>Neopterygii</taxon>
        <taxon>Teleostei</taxon>
        <taxon>Neoteleostei</taxon>
        <taxon>Acanthomorphata</taxon>
        <taxon>Carangaria</taxon>
        <taxon>Carangaria incertae sedis</taxon>
        <taxon>Centropomidae</taxon>
        <taxon>Lates</taxon>
    </lineage>
</organism>
<name>A0AAD3RK92_LATJO</name>
<accession>A0AAD3RK92</accession>
<evidence type="ECO:0000259" key="1">
    <source>
        <dbReference type="Pfam" id="PF23524"/>
    </source>
</evidence>
<evidence type="ECO:0000313" key="3">
    <source>
        <dbReference type="Proteomes" id="UP001279410"/>
    </source>
</evidence>
<dbReference type="InterPro" id="IPR056576">
    <property type="entry name" value="MGAT4_A/B/C_C"/>
</dbReference>